<gene>
    <name evidence="13" type="ORF">ACFOPX_07955</name>
</gene>
<comment type="similarity">
    <text evidence="3 12">Belongs to the hcp beta-lactamase family.</text>
</comment>
<dbReference type="Gene3D" id="1.25.40.10">
    <property type="entry name" value="Tetratricopeptide repeat domain"/>
    <property type="match status" value="4"/>
</dbReference>
<dbReference type="Pfam" id="PF08238">
    <property type="entry name" value="Sel1"/>
    <property type="match status" value="9"/>
</dbReference>
<evidence type="ECO:0000256" key="12">
    <source>
        <dbReference type="RuleBase" id="RU366075"/>
    </source>
</evidence>
<dbReference type="EC" id="3.5.2.6" evidence="4 12"/>
<evidence type="ECO:0000256" key="5">
    <source>
        <dbReference type="ARBA" id="ARBA00022525"/>
    </source>
</evidence>
<keyword evidence="9" id="KW-1015">Disulfide bond</keyword>
<feature type="repeat" description="TPR" evidence="11">
    <location>
        <begin position="26"/>
        <end position="59"/>
    </location>
</feature>
<dbReference type="Proteomes" id="UP001595783">
    <property type="component" value="Unassembled WGS sequence"/>
</dbReference>
<dbReference type="EMBL" id="JBHRZO010000053">
    <property type="protein sequence ID" value="MFC3848440.1"/>
    <property type="molecule type" value="Genomic_DNA"/>
</dbReference>
<evidence type="ECO:0000256" key="8">
    <source>
        <dbReference type="ARBA" id="ARBA00022803"/>
    </source>
</evidence>
<comment type="function">
    <text evidence="12">Hydrolyzes 6-aminopenicillinic acid and 7-aminocephalosporanic acid (ACA) derivatives.</text>
</comment>
<keyword evidence="10" id="KW-0046">Antibiotic resistance</keyword>
<dbReference type="PANTHER" id="PTHR13891:SF1">
    <property type="entry name" value="CYTOCHROME C OXIDASE ASSEMBLY FACTOR 7"/>
    <property type="match status" value="1"/>
</dbReference>
<reference evidence="14" key="1">
    <citation type="journal article" date="2019" name="Int. J. Syst. Evol. Microbiol.">
        <title>The Global Catalogue of Microorganisms (GCM) 10K type strain sequencing project: providing services to taxonomists for standard genome sequencing and annotation.</title>
        <authorList>
            <consortium name="The Broad Institute Genomics Platform"/>
            <consortium name="The Broad Institute Genome Sequencing Center for Infectious Disease"/>
            <person name="Wu L."/>
            <person name="Ma J."/>
        </authorList>
    </citation>
    <scope>NUCLEOTIDE SEQUENCE [LARGE SCALE GENOMIC DNA]</scope>
    <source>
        <strain evidence="14">CCUG 53816</strain>
    </source>
</reference>
<organism evidence="13 14">
    <name type="scientific">Helicobacter baculiformis</name>
    <dbReference type="NCBI Taxonomy" id="427351"/>
    <lineage>
        <taxon>Bacteria</taxon>
        <taxon>Pseudomonadati</taxon>
        <taxon>Campylobacterota</taxon>
        <taxon>Epsilonproteobacteria</taxon>
        <taxon>Campylobacterales</taxon>
        <taxon>Helicobacteraceae</taxon>
        <taxon>Helicobacter</taxon>
    </lineage>
</organism>
<dbReference type="PANTHER" id="PTHR13891">
    <property type="entry name" value="CYTOCHROME C OXIDASE ASSEMBLY FACTOR 7"/>
    <property type="match status" value="1"/>
</dbReference>
<proteinExistence type="inferred from homology"/>
<evidence type="ECO:0000256" key="9">
    <source>
        <dbReference type="ARBA" id="ARBA00023157"/>
    </source>
</evidence>
<dbReference type="RefSeq" id="WP_158653067.1">
    <property type="nucleotide sequence ID" value="NZ_FZMF01000007.1"/>
</dbReference>
<evidence type="ECO:0000256" key="1">
    <source>
        <dbReference type="ARBA" id="ARBA00001526"/>
    </source>
</evidence>
<evidence type="ECO:0000313" key="14">
    <source>
        <dbReference type="Proteomes" id="UP001595783"/>
    </source>
</evidence>
<comment type="caution">
    <text evidence="13">The sequence shown here is derived from an EMBL/GenBank/DDBJ whole genome shotgun (WGS) entry which is preliminary data.</text>
</comment>
<protein>
    <recommendedName>
        <fullName evidence="4 12">Beta-lactamase</fullName>
        <ecNumber evidence="4 12">3.5.2.6</ecNumber>
    </recommendedName>
</protein>
<accession>A0ABV7ZJS6</accession>
<feature type="chain" id="PRO_5045012145" description="Beta-lactamase" evidence="12">
    <location>
        <begin position="23"/>
        <end position="448"/>
    </location>
</feature>
<dbReference type="InterPro" id="IPR011990">
    <property type="entry name" value="TPR-like_helical_dom_sf"/>
</dbReference>
<dbReference type="SUPFAM" id="SSF81901">
    <property type="entry name" value="HCP-like"/>
    <property type="match status" value="3"/>
</dbReference>
<dbReference type="PROSITE" id="PS50005">
    <property type="entry name" value="TPR"/>
    <property type="match status" value="1"/>
</dbReference>
<sequence>MAKVSACKAVLGALLGVCVLYANSEVDVYLSIAKEAYRHKDYAKALENYQKAAQLGSVDAYRSLANMYLIGVGVPKDSRKASVYSQRAMDIQHAQHKNLQSNTGAQPTQAQQPKAIGVKSTPEVVPTEAKTYMRLGESYTKGQGVALDFNKAIKAFEKAGEMGDARGFNALGDLYYNESQGVEQNYPKALEYYQKAAKMGQARDFRLGMMYLQGQGVAQSYPTALEYFQKAGKKGDGRAWQKLGALYFKGQGVPLDYQQAHAYYQEAIKSYLEAGKKGDGRAFVRLAQMYEEGEGVSKDATKALEYYQRAADLKSGDGAFYLATLILRGKLKGVIEDRAKITARYQQAIAFYQEEGKNGDANAYVKLGSIYKNGLYYYGWLLHKNAALSLEYYQKGAQMGNAQSYYEIGEAYRNARGVERDLQKQSQHYHQACLLGFKPACYALNHAN</sequence>
<evidence type="ECO:0000256" key="11">
    <source>
        <dbReference type="PROSITE-ProRule" id="PRU00339"/>
    </source>
</evidence>
<keyword evidence="14" id="KW-1185">Reference proteome</keyword>
<dbReference type="InterPro" id="IPR040239">
    <property type="entry name" value="HcpB-like"/>
</dbReference>
<evidence type="ECO:0000256" key="7">
    <source>
        <dbReference type="ARBA" id="ARBA00022801"/>
    </source>
</evidence>
<dbReference type="SMART" id="SM00028">
    <property type="entry name" value="TPR"/>
    <property type="match status" value="3"/>
</dbReference>
<comment type="subcellular location">
    <subcellularLocation>
        <location evidence="2 12">Secreted</location>
    </subcellularLocation>
</comment>
<dbReference type="SMART" id="SM00671">
    <property type="entry name" value="SEL1"/>
    <property type="match status" value="9"/>
</dbReference>
<dbReference type="InterPro" id="IPR006597">
    <property type="entry name" value="Sel1-like"/>
</dbReference>
<keyword evidence="5 12" id="KW-0964">Secreted</keyword>
<evidence type="ECO:0000256" key="6">
    <source>
        <dbReference type="ARBA" id="ARBA00022737"/>
    </source>
</evidence>
<dbReference type="InterPro" id="IPR019734">
    <property type="entry name" value="TPR_rpt"/>
</dbReference>
<evidence type="ECO:0000256" key="2">
    <source>
        <dbReference type="ARBA" id="ARBA00004613"/>
    </source>
</evidence>
<evidence type="ECO:0000313" key="13">
    <source>
        <dbReference type="EMBL" id="MFC3848440.1"/>
    </source>
</evidence>
<keyword evidence="12" id="KW-0732">Signal</keyword>
<keyword evidence="8 11" id="KW-0802">TPR repeat</keyword>
<feature type="signal peptide" evidence="12">
    <location>
        <begin position="1"/>
        <end position="22"/>
    </location>
</feature>
<name>A0ABV7ZJS6_9HELI</name>
<evidence type="ECO:0000256" key="4">
    <source>
        <dbReference type="ARBA" id="ARBA00012865"/>
    </source>
</evidence>
<keyword evidence="7 12" id="KW-0378">Hydrolase</keyword>
<comment type="catalytic activity">
    <reaction evidence="1 12">
        <text>a beta-lactam + H2O = a substituted beta-amino acid</text>
        <dbReference type="Rhea" id="RHEA:20401"/>
        <dbReference type="ChEBI" id="CHEBI:15377"/>
        <dbReference type="ChEBI" id="CHEBI:35627"/>
        <dbReference type="ChEBI" id="CHEBI:140347"/>
        <dbReference type="EC" id="3.5.2.6"/>
    </reaction>
</comment>
<keyword evidence="6" id="KW-0677">Repeat</keyword>
<evidence type="ECO:0000256" key="10">
    <source>
        <dbReference type="ARBA" id="ARBA00023251"/>
    </source>
</evidence>
<evidence type="ECO:0000256" key="3">
    <source>
        <dbReference type="ARBA" id="ARBA00008486"/>
    </source>
</evidence>